<evidence type="ECO:0000313" key="1">
    <source>
        <dbReference type="EMBL" id="TDY63186.1"/>
    </source>
</evidence>
<organism evidence="1 2">
    <name type="scientific">Aminivibrio pyruvatiphilus</name>
    <dbReference type="NCBI Taxonomy" id="1005740"/>
    <lineage>
        <taxon>Bacteria</taxon>
        <taxon>Thermotogati</taxon>
        <taxon>Synergistota</taxon>
        <taxon>Synergistia</taxon>
        <taxon>Synergistales</taxon>
        <taxon>Aminobacteriaceae</taxon>
        <taxon>Aminivibrio</taxon>
    </lineage>
</organism>
<dbReference type="InterPro" id="IPR009614">
    <property type="entry name" value="YoeB_toxin"/>
</dbReference>
<sequence>MHDGLWRVFYTKEALKDRERVIERGWGEKIRSIERALRENPYAPPREKLVGEFKGAYSKRINRQHRVVYQILEEDRAVKVVSAWSHYE</sequence>
<accession>A0A4R8MGS9</accession>
<dbReference type="GO" id="GO:0004519">
    <property type="term" value="F:endonuclease activity"/>
    <property type="evidence" value="ECO:0007669"/>
    <property type="project" value="InterPro"/>
</dbReference>
<protein>
    <submittedName>
        <fullName evidence="1">Txe/YoeB family toxin of toxin-antitoxin system</fullName>
    </submittedName>
</protein>
<dbReference type="NCBIfam" id="TIGR02116">
    <property type="entry name" value="toxin_Txe_YoeB"/>
    <property type="match status" value="1"/>
</dbReference>
<dbReference type="SUPFAM" id="SSF143011">
    <property type="entry name" value="RelE-like"/>
    <property type="match status" value="1"/>
</dbReference>
<dbReference type="EMBL" id="SORI01000002">
    <property type="protein sequence ID" value="TDY63186.1"/>
    <property type="molecule type" value="Genomic_DNA"/>
</dbReference>
<comment type="caution">
    <text evidence="1">The sequence shown here is derived from an EMBL/GenBank/DDBJ whole genome shotgun (WGS) entry which is preliminary data.</text>
</comment>
<dbReference type="Proteomes" id="UP000295066">
    <property type="component" value="Unassembled WGS sequence"/>
</dbReference>
<gene>
    <name evidence="1" type="ORF">C8D99_102167</name>
</gene>
<dbReference type="Gene3D" id="3.30.2310.20">
    <property type="entry name" value="RelE-like"/>
    <property type="match status" value="1"/>
</dbReference>
<dbReference type="Pfam" id="PF06769">
    <property type="entry name" value="YoeB_toxin"/>
    <property type="match status" value="1"/>
</dbReference>
<dbReference type="AlphaFoldDB" id="A0A4R8MGS9"/>
<dbReference type="OrthoDB" id="9801102at2"/>
<name>A0A4R8MGS9_9BACT</name>
<dbReference type="InterPro" id="IPR035093">
    <property type="entry name" value="RelE/ParE_toxin_dom_sf"/>
</dbReference>
<keyword evidence="2" id="KW-1185">Reference proteome</keyword>
<dbReference type="GO" id="GO:0006401">
    <property type="term" value="P:RNA catabolic process"/>
    <property type="evidence" value="ECO:0007669"/>
    <property type="project" value="InterPro"/>
</dbReference>
<evidence type="ECO:0000313" key="2">
    <source>
        <dbReference type="Proteomes" id="UP000295066"/>
    </source>
</evidence>
<reference evidence="1 2" key="1">
    <citation type="submission" date="2019-03" db="EMBL/GenBank/DDBJ databases">
        <title>Genomic Encyclopedia of Type Strains, Phase IV (KMG-IV): sequencing the most valuable type-strain genomes for metagenomic binning, comparative biology and taxonomic classification.</title>
        <authorList>
            <person name="Goeker M."/>
        </authorList>
    </citation>
    <scope>NUCLEOTIDE SEQUENCE [LARGE SCALE GENOMIC DNA]</scope>
    <source>
        <strain evidence="1 2">DSM 25964</strain>
    </source>
</reference>
<proteinExistence type="predicted"/>